<feature type="region of interest" description="Disordered" evidence="1">
    <location>
        <begin position="1"/>
        <end position="38"/>
    </location>
</feature>
<accession>A0A171KR96</accession>
<evidence type="ECO:0000313" key="2">
    <source>
        <dbReference type="EMBL" id="KKO71413.1"/>
    </source>
</evidence>
<sequence length="62" mass="6835">MRQSFAPSPGRTSALSSAATQPCRPSCRTPSDHHKEINLPCRPNAITTCNRHIRSWTGTENT</sequence>
<organism evidence="2 3">
    <name type="scientific">Kerstersia gyiorum</name>
    <dbReference type="NCBI Taxonomy" id="206506"/>
    <lineage>
        <taxon>Bacteria</taxon>
        <taxon>Pseudomonadati</taxon>
        <taxon>Pseudomonadota</taxon>
        <taxon>Betaproteobacteria</taxon>
        <taxon>Burkholderiales</taxon>
        <taxon>Alcaligenaceae</taxon>
        <taxon>Kerstersia</taxon>
    </lineage>
</organism>
<name>A0A171KR96_9BURK</name>
<dbReference type="AlphaFoldDB" id="A0A171KR96"/>
<gene>
    <name evidence="2" type="ORF">AAV32_11195</name>
</gene>
<comment type="caution">
    <text evidence="2">The sequence shown here is derived from an EMBL/GenBank/DDBJ whole genome shotgun (WGS) entry which is preliminary data.</text>
</comment>
<feature type="compositionally biased region" description="Polar residues" evidence="1">
    <location>
        <begin position="1"/>
        <end position="20"/>
    </location>
</feature>
<dbReference type="Proteomes" id="UP000078084">
    <property type="component" value="Unassembled WGS sequence"/>
</dbReference>
<proteinExistence type="predicted"/>
<keyword evidence="3" id="KW-1185">Reference proteome</keyword>
<evidence type="ECO:0000256" key="1">
    <source>
        <dbReference type="SAM" id="MobiDB-lite"/>
    </source>
</evidence>
<reference evidence="2 3" key="1">
    <citation type="submission" date="2015-04" db="EMBL/GenBank/DDBJ databases">
        <title>Genome sequence of Kerstersia gyiorum CG1.</title>
        <authorList>
            <person name="Greninger A.L."/>
            <person name="Kozyreva V."/>
            <person name="Chaturvedi V."/>
        </authorList>
    </citation>
    <scope>NUCLEOTIDE SEQUENCE [LARGE SCALE GENOMIC DNA]</scope>
    <source>
        <strain evidence="2 3">CG1</strain>
    </source>
</reference>
<evidence type="ECO:0000313" key="3">
    <source>
        <dbReference type="Proteomes" id="UP000078084"/>
    </source>
</evidence>
<protein>
    <submittedName>
        <fullName evidence="2">Uncharacterized protein</fullName>
    </submittedName>
</protein>
<dbReference type="EMBL" id="LBNE01000007">
    <property type="protein sequence ID" value="KKO71413.1"/>
    <property type="molecule type" value="Genomic_DNA"/>
</dbReference>